<keyword evidence="1" id="KW-0472">Membrane</keyword>
<keyword evidence="1" id="KW-1133">Transmembrane helix</keyword>
<gene>
    <name evidence="2" type="ORF">FWK35_00013516</name>
</gene>
<protein>
    <submittedName>
        <fullName evidence="2">Uncharacterized protein</fullName>
    </submittedName>
</protein>
<keyword evidence="1" id="KW-0812">Transmembrane</keyword>
<evidence type="ECO:0000313" key="3">
    <source>
        <dbReference type="Proteomes" id="UP000478052"/>
    </source>
</evidence>
<name>A0A6G0ZI89_APHCR</name>
<dbReference type="AlphaFoldDB" id="A0A6G0ZI89"/>
<dbReference type="EMBL" id="VUJU01000401">
    <property type="protein sequence ID" value="KAF0770646.1"/>
    <property type="molecule type" value="Genomic_DNA"/>
</dbReference>
<keyword evidence="3" id="KW-1185">Reference proteome</keyword>
<feature type="transmembrane region" description="Helical" evidence="1">
    <location>
        <begin position="115"/>
        <end position="136"/>
    </location>
</feature>
<dbReference type="Proteomes" id="UP000478052">
    <property type="component" value="Unassembled WGS sequence"/>
</dbReference>
<evidence type="ECO:0000313" key="2">
    <source>
        <dbReference type="EMBL" id="KAF0770646.1"/>
    </source>
</evidence>
<sequence>MAWWQLVVCLRRRLELSKETDHFRQTTGTLPNTVLINSVYCFVVTRFCGQIKKKKHVSKIIVNNLLPWCRKLSLSMATTTLETDASCRLTKLSNLGIIFDSKLNFSPHTEMIKNIIAMHYLSIINLSSLAHLWILFPYKLYIPPFIFK</sequence>
<organism evidence="2 3">
    <name type="scientific">Aphis craccivora</name>
    <name type="common">Cowpea aphid</name>
    <dbReference type="NCBI Taxonomy" id="307492"/>
    <lineage>
        <taxon>Eukaryota</taxon>
        <taxon>Metazoa</taxon>
        <taxon>Ecdysozoa</taxon>
        <taxon>Arthropoda</taxon>
        <taxon>Hexapoda</taxon>
        <taxon>Insecta</taxon>
        <taxon>Pterygota</taxon>
        <taxon>Neoptera</taxon>
        <taxon>Paraneoptera</taxon>
        <taxon>Hemiptera</taxon>
        <taxon>Sternorrhyncha</taxon>
        <taxon>Aphidomorpha</taxon>
        <taxon>Aphidoidea</taxon>
        <taxon>Aphididae</taxon>
        <taxon>Aphidini</taxon>
        <taxon>Aphis</taxon>
        <taxon>Aphis</taxon>
    </lineage>
</organism>
<comment type="caution">
    <text evidence="2">The sequence shown here is derived from an EMBL/GenBank/DDBJ whole genome shotgun (WGS) entry which is preliminary data.</text>
</comment>
<evidence type="ECO:0000256" key="1">
    <source>
        <dbReference type="SAM" id="Phobius"/>
    </source>
</evidence>
<proteinExistence type="predicted"/>
<reference evidence="2 3" key="1">
    <citation type="submission" date="2019-08" db="EMBL/GenBank/DDBJ databases">
        <title>Whole genome of Aphis craccivora.</title>
        <authorList>
            <person name="Voronova N.V."/>
            <person name="Shulinski R.S."/>
            <person name="Bandarenka Y.V."/>
            <person name="Zhorov D.G."/>
            <person name="Warner D."/>
        </authorList>
    </citation>
    <scope>NUCLEOTIDE SEQUENCE [LARGE SCALE GENOMIC DNA]</scope>
    <source>
        <strain evidence="2">180601</strain>
        <tissue evidence="2">Whole Body</tissue>
    </source>
</reference>
<accession>A0A6G0ZI89</accession>